<proteinExistence type="predicted"/>
<gene>
    <name evidence="1" type="ORF">BWY41_00116</name>
</gene>
<dbReference type="AlphaFoldDB" id="A0A1V5T3V1"/>
<comment type="caution">
    <text evidence="1">The sequence shown here is derived from an EMBL/GenBank/DDBJ whole genome shotgun (WGS) entry which is preliminary data.</text>
</comment>
<sequence>MFNNKLIKHLKDSLEYERKRNSELMGILSNVETYFGEALQPRSASYPSLDEDGWLETYDDLGQRVLIKPN</sequence>
<reference evidence="1" key="1">
    <citation type="submission" date="2017-02" db="EMBL/GenBank/DDBJ databases">
        <title>Delving into the versatile metabolic prowess of the omnipresent phylum Bacteroidetes.</title>
        <authorList>
            <person name="Nobu M.K."/>
            <person name="Mei R."/>
            <person name="Narihiro T."/>
            <person name="Kuroda K."/>
            <person name="Liu W.-T."/>
        </authorList>
    </citation>
    <scope>NUCLEOTIDE SEQUENCE</scope>
    <source>
        <strain evidence="1">ADurb.Bin276</strain>
    </source>
</reference>
<name>A0A1V5T3V1_9BACT</name>
<dbReference type="Proteomes" id="UP000485569">
    <property type="component" value="Unassembled WGS sequence"/>
</dbReference>
<dbReference type="EMBL" id="MWBQ01000018">
    <property type="protein sequence ID" value="OQA61436.1"/>
    <property type="molecule type" value="Genomic_DNA"/>
</dbReference>
<organism evidence="1">
    <name type="scientific">Candidatus Atribacter allofermentans</name>
    <dbReference type="NCBI Taxonomy" id="1852833"/>
    <lineage>
        <taxon>Bacteria</taxon>
        <taxon>Pseudomonadati</taxon>
        <taxon>Atribacterota</taxon>
        <taxon>Atribacteria</taxon>
        <taxon>Atribacterales</taxon>
        <taxon>Atribacteraceae</taxon>
        <taxon>Atribacter</taxon>
    </lineage>
</organism>
<evidence type="ECO:0000313" key="1">
    <source>
        <dbReference type="EMBL" id="OQA61436.1"/>
    </source>
</evidence>
<accession>A0A1V5T3V1</accession>
<protein>
    <submittedName>
        <fullName evidence="1">Uncharacterized protein</fullName>
    </submittedName>
</protein>